<dbReference type="RefSeq" id="WP_090973453.1">
    <property type="nucleotide sequence ID" value="NZ_FOLL01000008.1"/>
</dbReference>
<dbReference type="OrthoDB" id="797086at2"/>
<dbReference type="Proteomes" id="UP000199577">
    <property type="component" value="Unassembled WGS sequence"/>
</dbReference>
<accession>A0A1I1I373</accession>
<organism evidence="1 2">
    <name type="scientific">Parapedobacter composti</name>
    <dbReference type="NCBI Taxonomy" id="623281"/>
    <lineage>
        <taxon>Bacteria</taxon>
        <taxon>Pseudomonadati</taxon>
        <taxon>Bacteroidota</taxon>
        <taxon>Sphingobacteriia</taxon>
        <taxon>Sphingobacteriales</taxon>
        <taxon>Sphingobacteriaceae</taxon>
        <taxon>Parapedobacter</taxon>
    </lineage>
</organism>
<dbReference type="EMBL" id="FOLL01000008">
    <property type="protein sequence ID" value="SFC30654.1"/>
    <property type="molecule type" value="Genomic_DNA"/>
</dbReference>
<proteinExistence type="predicted"/>
<gene>
    <name evidence="1" type="ORF">SAMN05421747_10830</name>
</gene>
<dbReference type="STRING" id="623281.SAMN05421747_10830"/>
<name>A0A1I1I373_9SPHI</name>
<keyword evidence="2" id="KW-1185">Reference proteome</keyword>
<dbReference type="AlphaFoldDB" id="A0A1I1I373"/>
<evidence type="ECO:0000313" key="2">
    <source>
        <dbReference type="Proteomes" id="UP000199577"/>
    </source>
</evidence>
<sequence length="106" mass="11841">MEKQRDDSEFARPLQVPAKYAPQASLKDRVVFALADIGSGTAEQIVQRLTELSDPDADVDAVEPVLERLFDQGLINGTEERRGRVYDLAKVTRPHRGHVNPDSIDE</sequence>
<protein>
    <submittedName>
        <fullName evidence="1">Uncharacterized protein</fullName>
    </submittedName>
</protein>
<evidence type="ECO:0000313" key="1">
    <source>
        <dbReference type="EMBL" id="SFC30654.1"/>
    </source>
</evidence>
<reference evidence="1 2" key="1">
    <citation type="submission" date="2016-10" db="EMBL/GenBank/DDBJ databases">
        <authorList>
            <person name="de Groot N.N."/>
        </authorList>
    </citation>
    <scope>NUCLEOTIDE SEQUENCE [LARGE SCALE GENOMIC DNA]</scope>
    <source>
        <strain evidence="1 2">DSM 22900</strain>
    </source>
</reference>